<name>A0A2J6QIT8_9HELO</name>
<accession>A0A2J6QIT8</accession>
<dbReference type="AlphaFoldDB" id="A0A2J6QIT8"/>
<evidence type="ECO:0000313" key="1">
    <source>
        <dbReference type="EMBL" id="PMD26177.1"/>
    </source>
</evidence>
<proteinExistence type="predicted"/>
<dbReference type="Proteomes" id="UP000235672">
    <property type="component" value="Unassembled WGS sequence"/>
</dbReference>
<organism evidence="1 2">
    <name type="scientific">Hyaloscypha hepaticicola</name>
    <dbReference type="NCBI Taxonomy" id="2082293"/>
    <lineage>
        <taxon>Eukaryota</taxon>
        <taxon>Fungi</taxon>
        <taxon>Dikarya</taxon>
        <taxon>Ascomycota</taxon>
        <taxon>Pezizomycotina</taxon>
        <taxon>Leotiomycetes</taxon>
        <taxon>Helotiales</taxon>
        <taxon>Hyaloscyphaceae</taxon>
        <taxon>Hyaloscypha</taxon>
    </lineage>
</organism>
<protein>
    <submittedName>
        <fullName evidence="1">Uncharacterized protein</fullName>
    </submittedName>
</protein>
<evidence type="ECO:0000313" key="2">
    <source>
        <dbReference type="Proteomes" id="UP000235672"/>
    </source>
</evidence>
<reference evidence="1 2" key="1">
    <citation type="submission" date="2016-05" db="EMBL/GenBank/DDBJ databases">
        <title>A degradative enzymes factory behind the ericoid mycorrhizal symbiosis.</title>
        <authorList>
            <consortium name="DOE Joint Genome Institute"/>
            <person name="Martino E."/>
            <person name="Morin E."/>
            <person name="Grelet G."/>
            <person name="Kuo A."/>
            <person name="Kohler A."/>
            <person name="Daghino S."/>
            <person name="Barry K."/>
            <person name="Choi C."/>
            <person name="Cichocki N."/>
            <person name="Clum A."/>
            <person name="Copeland A."/>
            <person name="Hainaut M."/>
            <person name="Haridas S."/>
            <person name="Labutti K."/>
            <person name="Lindquist E."/>
            <person name="Lipzen A."/>
            <person name="Khouja H.-R."/>
            <person name="Murat C."/>
            <person name="Ohm R."/>
            <person name="Olson A."/>
            <person name="Spatafora J."/>
            <person name="Veneault-Fourrey C."/>
            <person name="Henrissat B."/>
            <person name="Grigoriev I."/>
            <person name="Martin F."/>
            <person name="Perotto S."/>
        </authorList>
    </citation>
    <scope>NUCLEOTIDE SEQUENCE [LARGE SCALE GENOMIC DNA]</scope>
    <source>
        <strain evidence="1 2">UAMH 7357</strain>
    </source>
</reference>
<keyword evidence="2" id="KW-1185">Reference proteome</keyword>
<sequence>MVYAAPPSMSLFILSIESPFSVRFVVLVSFPLSFLLLDQTALAREEAPQVRVCNESEIFKISSCAVADNLWLPQTVVSSLNIQLRAAKMPVCFPKSFKFLQTPALFRYILPCIIDQTPYIPTPFTYCLIQYIHLNFIPNFITPQHWRHPSPQPPPYFPHCPYFPSPLTYPLSSGDLFPCASPSSSPLLLFFSPSAPFSSSI</sequence>
<dbReference type="EMBL" id="KZ613468">
    <property type="protein sequence ID" value="PMD26177.1"/>
    <property type="molecule type" value="Genomic_DNA"/>
</dbReference>
<gene>
    <name evidence="1" type="ORF">NA56DRAFT_338765</name>
</gene>